<comment type="similarity">
    <text evidence="1">Belongs to the LDH2/MDH2 oxidoreductase family.</text>
</comment>
<name>A0A1C7D537_9SPHN</name>
<dbReference type="AlphaFoldDB" id="A0A1C7D537"/>
<evidence type="ECO:0000256" key="1">
    <source>
        <dbReference type="ARBA" id="ARBA00006056"/>
    </source>
</evidence>
<dbReference type="Gene3D" id="3.30.1370.60">
    <property type="entry name" value="Hypothetical oxidoreductase yiak, domain 2"/>
    <property type="match status" value="1"/>
</dbReference>
<dbReference type="Proteomes" id="UP000092698">
    <property type="component" value="Chromosome"/>
</dbReference>
<evidence type="ECO:0000313" key="3">
    <source>
        <dbReference type="EMBL" id="ANU06441.1"/>
    </source>
</evidence>
<dbReference type="STRING" id="645517.A6F65_00113"/>
<dbReference type="Gene3D" id="1.10.1530.10">
    <property type="match status" value="1"/>
</dbReference>
<dbReference type="InterPro" id="IPR043143">
    <property type="entry name" value="Mal/L-sulf/L-lact_DH-like_NADP"/>
</dbReference>
<evidence type="ECO:0000256" key="2">
    <source>
        <dbReference type="ARBA" id="ARBA00023002"/>
    </source>
</evidence>
<gene>
    <name evidence="3" type="primary">comC</name>
    <name evidence="3" type="ORF">A6F65_00113</name>
</gene>
<dbReference type="RefSeq" id="WP_067784598.1">
    <property type="nucleotide sequence ID" value="NZ_CP016545.1"/>
</dbReference>
<dbReference type="PANTHER" id="PTHR11091:SF0">
    <property type="entry name" value="MALATE DEHYDROGENASE"/>
    <property type="match status" value="1"/>
</dbReference>
<keyword evidence="2 3" id="KW-0560">Oxidoreductase</keyword>
<reference evidence="3 4" key="1">
    <citation type="submission" date="2016-07" db="EMBL/GenBank/DDBJ databases">
        <title>Complete genome sequence of Altererythrobacter namhicola JCM 16345T, containing esterase-encoding genes.</title>
        <authorList>
            <person name="Cheng H."/>
            <person name="Wu Y.-H."/>
            <person name="Jian S.-L."/>
            <person name="Huo Y.-Y."/>
            <person name="Wang C.-S."/>
            <person name="Xu X.-W."/>
        </authorList>
    </citation>
    <scope>NUCLEOTIDE SEQUENCE [LARGE SCALE GENOMIC DNA]</scope>
    <source>
        <strain evidence="3 4">JCM 16345</strain>
    </source>
</reference>
<dbReference type="PATRIC" id="fig|645517.4.peg.113"/>
<dbReference type="SUPFAM" id="SSF89733">
    <property type="entry name" value="L-sulfolactate dehydrogenase-like"/>
    <property type="match status" value="1"/>
</dbReference>
<organism evidence="3 4">
    <name type="scientific">Paraurantiacibacter namhicola</name>
    <dbReference type="NCBI Taxonomy" id="645517"/>
    <lineage>
        <taxon>Bacteria</taxon>
        <taxon>Pseudomonadati</taxon>
        <taxon>Pseudomonadota</taxon>
        <taxon>Alphaproteobacteria</taxon>
        <taxon>Sphingomonadales</taxon>
        <taxon>Erythrobacteraceae</taxon>
        <taxon>Paraurantiacibacter</taxon>
    </lineage>
</organism>
<proteinExistence type="inferred from homology"/>
<dbReference type="OrthoDB" id="9811519at2"/>
<dbReference type="EC" id="1.1.1.338" evidence="3"/>
<dbReference type="InterPro" id="IPR043144">
    <property type="entry name" value="Mal/L-sulf/L-lact_DH-like_ah"/>
</dbReference>
<dbReference type="InterPro" id="IPR003767">
    <property type="entry name" value="Malate/L-lactate_DH-like"/>
</dbReference>
<dbReference type="KEGG" id="anh:A6F65_00113"/>
<sequence length="333" mass="35084">MTDVKLALDEVHALVVDTLMRCGCDEENAAAVARVITAAERDGCHSHGLMRLAGYAATLKSGKVNGKARPRVEQIAPAVVRVDGDGGFAPLALETGRQPLVDCARKNGIAALALVDIYHFAALWTEIEPLAEAGLCALACTSYKPAVIPAGGKKALYGTNPIAFGWPRKSGNPVVFDQATSVVARGEVMLAAREGHQMAEGVGVDADGNPTTDPNAILEGSLLAFGGHKGSSLAMMVELLAGGLIGESFSFEAARRDNNDGGPPQGGEFILAMDPGMFGDAEGWLDHSELLFEQIAAQEGTRLPGDRRHANRERNTRDGISLSQAVYDKILEL</sequence>
<evidence type="ECO:0000313" key="4">
    <source>
        <dbReference type="Proteomes" id="UP000092698"/>
    </source>
</evidence>
<dbReference type="InterPro" id="IPR036111">
    <property type="entry name" value="Mal/L-sulfo/L-lacto_DH-like_sf"/>
</dbReference>
<dbReference type="Pfam" id="PF02615">
    <property type="entry name" value="Ldh_2"/>
    <property type="match status" value="1"/>
</dbReference>
<dbReference type="GO" id="GO:0016491">
    <property type="term" value="F:oxidoreductase activity"/>
    <property type="evidence" value="ECO:0007669"/>
    <property type="project" value="UniProtKB-KW"/>
</dbReference>
<protein>
    <submittedName>
        <fullName evidence="3">(2R)-3-sulfolactate dehydrogenase (NADP(+))</fullName>
        <ecNumber evidence="3">1.1.1.338</ecNumber>
    </submittedName>
</protein>
<accession>A0A1C7D537</accession>
<dbReference type="PANTHER" id="PTHR11091">
    <property type="entry name" value="OXIDOREDUCTASE-RELATED"/>
    <property type="match status" value="1"/>
</dbReference>
<dbReference type="EMBL" id="CP016545">
    <property type="protein sequence ID" value="ANU06441.1"/>
    <property type="molecule type" value="Genomic_DNA"/>
</dbReference>
<keyword evidence="4" id="KW-1185">Reference proteome</keyword>